<gene>
    <name evidence="2" type="ORF">MUU45_002156</name>
</gene>
<dbReference type="Gene3D" id="3.40.50.1820">
    <property type="entry name" value="alpha/beta hydrolase"/>
    <property type="match status" value="1"/>
</dbReference>
<dbReference type="EMBL" id="JALJCU010000030">
    <property type="protein sequence ID" value="MCQ9122394.1"/>
    <property type="molecule type" value="Genomic_DNA"/>
</dbReference>
<dbReference type="InterPro" id="IPR002921">
    <property type="entry name" value="Fungal_lipase-type"/>
</dbReference>
<reference evidence="2 3" key="1">
    <citation type="journal article" date="2022" name="Microbiol. Spectr.">
        <title>Microbiota of the Pregnant Mouse: Characterization of the Bacterial Communities in the Oral Cavity, Lung, Intestine, and Vagina through Culture and DNA Sequencing.</title>
        <authorList>
            <person name="Greenberg J.M."/>
            <person name="Romero R."/>
            <person name="Winters A.D."/>
            <person name="Galaz J."/>
            <person name="Garcia-Flores V."/>
            <person name="Arenas-Hernandez M."/>
            <person name="Panzer J."/>
            <person name="Shaffer Z."/>
            <person name="Kracht D.J."/>
            <person name="Gomez-Lopez N."/>
            <person name="Theis K.R."/>
        </authorList>
    </citation>
    <scope>NUCLEOTIDE SEQUENCE [LARGE SCALE GENOMIC DNA]</scope>
    <source>
        <strain evidence="2 3">MAC-C1-H1</strain>
    </source>
</reference>
<name>A0AAW5LEJ3_9PAST</name>
<dbReference type="RefSeq" id="WP_256892004.1">
    <property type="nucleotide sequence ID" value="NZ_JALJCU010000030.1"/>
</dbReference>
<dbReference type="Pfam" id="PF01764">
    <property type="entry name" value="Lipase_3"/>
    <property type="match status" value="1"/>
</dbReference>
<feature type="domain" description="Fungal lipase-type" evidence="1">
    <location>
        <begin position="150"/>
        <end position="278"/>
    </location>
</feature>
<accession>A0AAW5LEJ3</accession>
<dbReference type="AlphaFoldDB" id="A0AAW5LEJ3"/>
<sequence>MSGYGYKVTDLVNSCRNVEYTLWLEHTENYNYINAYNLAYLSRLAYSKVILEDEKNDYDKSNIIDFNFQQFIEKAQNPFIVCHMEDDWNKVKMTQITDEVTKNMTMGLTPFITLVDIGNGIQYPSTQTGYVNDKTTSTSALFYCDDKRAVIAVRGTYEWHDVIIDADAEQIKPDSDLNIKGEFHKGFYTQAHAIVKNRRFIGFLQEIQGKELYLTGHSLGGAVATILAAYLYEKGLKPLLYTYGSPRVGNVHFANYYANRFTHFRHVNGGDIVPAVPGRILDGSIKTLTNQTLKNAILPSFLEDPYNGLINIKGDVYTHHGTLCQFINENKRVLMLPFFQHEITQLSASIQTVEDAKSSPDRAHKIGDPRTHSIDAYLDNVKMVLMELYRFYTDNHCIGTAPESCQEHPLNSLLNKRIKEVQQEIDSLLKVSNSPLVFTMMVLSPTMYSQYYKLIADKKQIKKSYQNILTKLEKLDKTTINQYELYSKHVGHPDIEKQLKDLIGKV</sequence>
<evidence type="ECO:0000313" key="2">
    <source>
        <dbReference type="EMBL" id="MCQ9122394.1"/>
    </source>
</evidence>
<keyword evidence="3" id="KW-1185">Reference proteome</keyword>
<dbReference type="CDD" id="cd00519">
    <property type="entry name" value="Lipase_3"/>
    <property type="match status" value="1"/>
</dbReference>
<proteinExistence type="predicted"/>
<dbReference type="PANTHER" id="PTHR45856:SF24">
    <property type="entry name" value="FUNGAL LIPASE-LIKE DOMAIN-CONTAINING PROTEIN"/>
    <property type="match status" value="1"/>
</dbReference>
<dbReference type="GO" id="GO:0006629">
    <property type="term" value="P:lipid metabolic process"/>
    <property type="evidence" value="ECO:0007669"/>
    <property type="project" value="InterPro"/>
</dbReference>
<dbReference type="Proteomes" id="UP001206350">
    <property type="component" value="Unassembled WGS sequence"/>
</dbReference>
<evidence type="ECO:0000259" key="1">
    <source>
        <dbReference type="Pfam" id="PF01764"/>
    </source>
</evidence>
<comment type="caution">
    <text evidence="2">The sequence shown here is derived from an EMBL/GenBank/DDBJ whole genome shotgun (WGS) entry which is preliminary data.</text>
</comment>
<evidence type="ECO:0000313" key="3">
    <source>
        <dbReference type="Proteomes" id="UP001206350"/>
    </source>
</evidence>
<dbReference type="InterPro" id="IPR051218">
    <property type="entry name" value="Sec_MonoDiacylglyc_Lipase"/>
</dbReference>
<organism evidence="2 3">
    <name type="scientific">Rodentibacter pneumotropicus</name>
    <dbReference type="NCBI Taxonomy" id="758"/>
    <lineage>
        <taxon>Bacteria</taxon>
        <taxon>Pseudomonadati</taxon>
        <taxon>Pseudomonadota</taxon>
        <taxon>Gammaproteobacteria</taxon>
        <taxon>Pasteurellales</taxon>
        <taxon>Pasteurellaceae</taxon>
        <taxon>Rodentibacter</taxon>
    </lineage>
</organism>
<dbReference type="InterPro" id="IPR029058">
    <property type="entry name" value="AB_hydrolase_fold"/>
</dbReference>
<protein>
    <submittedName>
        <fullName evidence="2">Lipase family protein</fullName>
    </submittedName>
</protein>
<dbReference type="PANTHER" id="PTHR45856">
    <property type="entry name" value="ALPHA/BETA-HYDROLASES SUPERFAMILY PROTEIN"/>
    <property type="match status" value="1"/>
</dbReference>
<dbReference type="SUPFAM" id="SSF53474">
    <property type="entry name" value="alpha/beta-Hydrolases"/>
    <property type="match status" value="1"/>
</dbReference>